<evidence type="ECO:0000256" key="12">
    <source>
        <dbReference type="SAM" id="MobiDB-lite"/>
    </source>
</evidence>
<dbReference type="OrthoDB" id="276422at2759"/>
<comment type="caution">
    <text evidence="14">The sequence shown here is derived from an EMBL/GenBank/DDBJ whole genome shotgun (WGS) entry which is preliminary data.</text>
</comment>
<evidence type="ECO:0000313" key="15">
    <source>
        <dbReference type="Proteomes" id="UP000799444"/>
    </source>
</evidence>
<keyword evidence="9 11" id="KW-0804">Transcription</keyword>
<dbReference type="FunFam" id="1.10.287.280:FF:000001">
    <property type="entry name" value="DNA-directed RNA polymerase"/>
    <property type="match status" value="1"/>
</dbReference>
<dbReference type="SMART" id="SM01311">
    <property type="entry name" value="RPOL_N"/>
    <property type="match status" value="1"/>
</dbReference>
<dbReference type="InterPro" id="IPR029262">
    <property type="entry name" value="RPOL_N"/>
</dbReference>
<evidence type="ECO:0000256" key="6">
    <source>
        <dbReference type="ARBA" id="ARBA00022695"/>
    </source>
</evidence>
<dbReference type="PROSITE" id="PS00489">
    <property type="entry name" value="RNA_POL_PHAGE_2"/>
    <property type="match status" value="1"/>
</dbReference>
<dbReference type="InterPro" id="IPR043502">
    <property type="entry name" value="DNA/RNA_pol_sf"/>
</dbReference>
<dbReference type="Gene3D" id="1.10.150.20">
    <property type="entry name" value="5' to 3' exonuclease, C-terminal subdomain"/>
    <property type="match status" value="1"/>
</dbReference>
<feature type="region of interest" description="Disordered" evidence="12">
    <location>
        <begin position="44"/>
        <end position="66"/>
    </location>
</feature>
<keyword evidence="15" id="KW-1185">Reference proteome</keyword>
<dbReference type="EMBL" id="ML996158">
    <property type="protein sequence ID" value="KAF2733689.1"/>
    <property type="molecule type" value="Genomic_DNA"/>
</dbReference>
<evidence type="ECO:0000256" key="10">
    <source>
        <dbReference type="ARBA" id="ARBA00048552"/>
    </source>
</evidence>
<evidence type="ECO:0000256" key="4">
    <source>
        <dbReference type="ARBA" id="ARBA00022478"/>
    </source>
</evidence>
<keyword evidence="5 11" id="KW-0808">Transferase</keyword>
<dbReference type="EC" id="2.7.7.6" evidence="11"/>
<dbReference type="InterPro" id="IPR037159">
    <property type="entry name" value="RNA_POL_N_sf"/>
</dbReference>
<dbReference type="InterPro" id="IPR002092">
    <property type="entry name" value="DNA-dir_Rpol_phage-type"/>
</dbReference>
<dbReference type="Gene3D" id="1.10.287.260">
    <property type="match status" value="1"/>
</dbReference>
<comment type="subcellular location">
    <subcellularLocation>
        <location evidence="2">Mitochondrion</location>
    </subcellularLocation>
</comment>
<keyword evidence="7" id="KW-0809">Transit peptide</keyword>
<dbReference type="FunFam" id="1.10.150.20:FF:000041">
    <property type="entry name" value="DNA-directed RNA polymerase"/>
    <property type="match status" value="1"/>
</dbReference>
<evidence type="ECO:0000259" key="13">
    <source>
        <dbReference type="SMART" id="SM01311"/>
    </source>
</evidence>
<comment type="catalytic activity">
    <reaction evidence="10 11">
        <text>RNA(n) + a ribonucleoside 5'-triphosphate = RNA(n+1) + diphosphate</text>
        <dbReference type="Rhea" id="RHEA:21248"/>
        <dbReference type="Rhea" id="RHEA-COMP:14527"/>
        <dbReference type="Rhea" id="RHEA-COMP:17342"/>
        <dbReference type="ChEBI" id="CHEBI:33019"/>
        <dbReference type="ChEBI" id="CHEBI:61557"/>
        <dbReference type="ChEBI" id="CHEBI:140395"/>
        <dbReference type="EC" id="2.7.7.6"/>
    </reaction>
</comment>
<dbReference type="Pfam" id="PF00940">
    <property type="entry name" value="RNA_pol"/>
    <property type="match status" value="1"/>
</dbReference>
<comment type="similarity">
    <text evidence="3 11">Belongs to the phage and mitochondrial RNA polymerase family.</text>
</comment>
<dbReference type="GO" id="GO:0034245">
    <property type="term" value="C:mitochondrial DNA-directed RNA polymerase complex"/>
    <property type="evidence" value="ECO:0007669"/>
    <property type="project" value="TreeGrafter"/>
</dbReference>
<organism evidence="14 15">
    <name type="scientific">Polyplosphaeria fusca</name>
    <dbReference type="NCBI Taxonomy" id="682080"/>
    <lineage>
        <taxon>Eukaryota</taxon>
        <taxon>Fungi</taxon>
        <taxon>Dikarya</taxon>
        <taxon>Ascomycota</taxon>
        <taxon>Pezizomycotina</taxon>
        <taxon>Dothideomycetes</taxon>
        <taxon>Pleosporomycetidae</taxon>
        <taxon>Pleosporales</taxon>
        <taxon>Tetraplosphaeriaceae</taxon>
        <taxon>Polyplosphaeria</taxon>
    </lineage>
</organism>
<evidence type="ECO:0000256" key="9">
    <source>
        <dbReference type="ARBA" id="ARBA00023163"/>
    </source>
</evidence>
<protein>
    <recommendedName>
        <fullName evidence="11">DNA-directed RNA polymerase</fullName>
        <ecNumber evidence="11">2.7.7.6</ecNumber>
    </recommendedName>
</protein>
<dbReference type="PROSITE" id="PS00900">
    <property type="entry name" value="RNA_POL_PHAGE_1"/>
    <property type="match status" value="1"/>
</dbReference>
<dbReference type="SUPFAM" id="SSF56672">
    <property type="entry name" value="DNA/RNA polymerases"/>
    <property type="match status" value="1"/>
</dbReference>
<dbReference type="GO" id="GO:0001018">
    <property type="term" value="F:mitochondrial promoter sequence-specific DNA binding"/>
    <property type="evidence" value="ECO:0007669"/>
    <property type="project" value="TreeGrafter"/>
</dbReference>
<dbReference type="Gene3D" id="1.10.287.280">
    <property type="match status" value="1"/>
</dbReference>
<dbReference type="InterPro" id="IPR046950">
    <property type="entry name" value="DNA-dir_Rpol_C_phage-type"/>
</dbReference>
<comment type="function">
    <text evidence="1 11">DNA-dependent RNA polymerase catalyzes the transcription of DNA into RNA using the four ribonucleoside triphosphates as substrates.</text>
</comment>
<reference evidence="14" key="1">
    <citation type="journal article" date="2020" name="Stud. Mycol.">
        <title>101 Dothideomycetes genomes: a test case for predicting lifestyles and emergence of pathogens.</title>
        <authorList>
            <person name="Haridas S."/>
            <person name="Albert R."/>
            <person name="Binder M."/>
            <person name="Bloem J."/>
            <person name="Labutti K."/>
            <person name="Salamov A."/>
            <person name="Andreopoulos B."/>
            <person name="Baker S."/>
            <person name="Barry K."/>
            <person name="Bills G."/>
            <person name="Bluhm B."/>
            <person name="Cannon C."/>
            <person name="Castanera R."/>
            <person name="Culley D."/>
            <person name="Daum C."/>
            <person name="Ezra D."/>
            <person name="Gonzalez J."/>
            <person name="Henrissat B."/>
            <person name="Kuo A."/>
            <person name="Liang C."/>
            <person name="Lipzen A."/>
            <person name="Lutzoni F."/>
            <person name="Magnuson J."/>
            <person name="Mondo S."/>
            <person name="Nolan M."/>
            <person name="Ohm R."/>
            <person name="Pangilinan J."/>
            <person name="Park H.-J."/>
            <person name="Ramirez L."/>
            <person name="Alfaro M."/>
            <person name="Sun H."/>
            <person name="Tritt A."/>
            <person name="Yoshinaga Y."/>
            <person name="Zwiers L.-H."/>
            <person name="Turgeon B."/>
            <person name="Goodwin S."/>
            <person name="Spatafora J."/>
            <person name="Crous P."/>
            <person name="Grigoriev I."/>
        </authorList>
    </citation>
    <scope>NUCLEOTIDE SEQUENCE</scope>
    <source>
        <strain evidence="14">CBS 125425</strain>
    </source>
</reference>
<evidence type="ECO:0000313" key="14">
    <source>
        <dbReference type="EMBL" id="KAF2733689.1"/>
    </source>
</evidence>
<name>A0A9P4QVX9_9PLEO</name>
<dbReference type="Proteomes" id="UP000799444">
    <property type="component" value="Unassembled WGS sequence"/>
</dbReference>
<evidence type="ECO:0000256" key="1">
    <source>
        <dbReference type="ARBA" id="ARBA00004026"/>
    </source>
</evidence>
<accession>A0A9P4QVX9</accession>
<keyword evidence="8" id="KW-0496">Mitochondrion</keyword>
<feature type="domain" description="DNA-directed RNA polymerase N-terminal" evidence="13">
    <location>
        <begin position="358"/>
        <end position="680"/>
    </location>
</feature>
<dbReference type="GO" id="GO:0003899">
    <property type="term" value="F:DNA-directed RNA polymerase activity"/>
    <property type="evidence" value="ECO:0007669"/>
    <property type="project" value="UniProtKB-EC"/>
</dbReference>
<evidence type="ECO:0000256" key="8">
    <source>
        <dbReference type="ARBA" id="ARBA00023128"/>
    </source>
</evidence>
<sequence length="1434" mass="160734">MLARAAKRKLRRDAFRAPSQVSEPLTLPWLYPPSVRWAASLVPAHDASRKQKMPPSVPSRHETRSLATAADMTSHPAPMPFNGMMQPWGSRIQAPDLARLNPGDPTKPLIIHTENVATIPTTRLKAGIGGTALELHQNLYACLRVRRLDRARAIIQRLMTLLEPSAPEIVDAHNRYLHTMIELAEQNPSPRDMDEIEHWYHMEMVNKAVCPDAGTYVLLLRAALNFLSGGRRDDALQNYLGLASSDGPEVLEAINQSGDFTDHEWETLIKFQSDSFDDPPPVEDYMDMQMSTPAGQALIIEHGLIPDPALNIKSVPQKGMGLSTLQNALSMFEPGQRLPYPHERAGTEEEKDRAYAYMRQIRLEEDATRAATERWQAEDAKLQEMGIHGVLQSKPLQALMWNWYSALLPRLQQELELIKDALNDPSSTSTNDERLLYGPYLEECDIKTIAALTVQRVISASMQSYESMDGRLKVITLTTLLGKEVEKEYTGGIKQRHEAFLRKQRRQTRKELVSKLTKQKPAQAPQPKVASGELDRKRSKIPLPVRTKLGAMLLDLLLQTATIKVTAEDPKTGKQLSSTQRAFTHQKGYHHGKKIGFISVHTKLQEKLRSEPVNDVSTVRLPMLVEPKPWTAIETGAYFTHREMAVRAKPGDDDQIAYVSTAIDNGDMRQMLAGLDSLGRVPWNINGDVLRVIAEAWNAGEGIAALVPEKDNLERPVEPPSDATTQERYAWNKAMKEYDNFKAGLHSQRCFQNFQLEVARAFLGEKFYFPHSVDFRGRAYPIPPTLNHIGADMARGLLKFANGKELGTVGLQWLKIHLANLYGFDKASLKEREQFAMDNLDEVIDSATNPLGGNRWWAKAEDPWQCLACCMELKSALEAPDPTRHVSHLPVHQDGTCNGLQHYAALGGDKAGADQVNLEPSDRPQDIYTGVAELVKEMVSEDAKAGNAYAKFIDGKITRKVVKRTVMTNVYGVTFIGAQLQVLDELKAIFPNFEPANDIFSLKSVASYIAKYIFKALGQIFNSAQEIQYWLGECGERITTSITAEQVQNVRKRYEGHTLKLDSKYKMAKKMTPTMQRKLEKDSENFKTGIIWTTPLKMPVVQPYFKDAKKKVATCLQTVAVGGSSTTSTVDKRKQLQGFPPNFIHSLDASHMILSALKCSEMGLEFAAVHDSFWTHAADISNLNIVLRDAFIRMHSEDIIGRLAAEFRTRYAGHMYRSQVYASTVAGRKIMEWRTKQSKSRVPGPSVVRLAPLRELALEAQRQELLNSEDPEKRKQGEEMVTPTSIFLAEKDPLAVASYRLDLMGREKDAAIKKSAQQAREAVLSAEAATLETDPSAAAAAAIKPVPLDVVESLAAEDQEENTVFDEYADMDEEHEDADVEEQPSTEMSKDSKKVAGYMQKFKVFVWLPLSFPPVPGKGDWKVERLKDSQYFFS</sequence>
<keyword evidence="6 11" id="KW-0548">Nucleotidyltransferase</keyword>
<dbReference type="Gene3D" id="1.10.1320.10">
    <property type="entry name" value="DNA-directed RNA polymerase, N-terminal domain"/>
    <property type="match status" value="1"/>
</dbReference>
<feature type="region of interest" description="Disordered" evidence="12">
    <location>
        <begin position="510"/>
        <end position="537"/>
    </location>
</feature>
<dbReference type="InterPro" id="IPR024075">
    <property type="entry name" value="DNA-dir_RNA_pol_helix_hairp_sf"/>
</dbReference>
<gene>
    <name evidence="14" type="ORF">EJ04DRAFT_513060</name>
</gene>
<evidence type="ECO:0000256" key="2">
    <source>
        <dbReference type="ARBA" id="ARBA00004173"/>
    </source>
</evidence>
<evidence type="ECO:0000256" key="5">
    <source>
        <dbReference type="ARBA" id="ARBA00022679"/>
    </source>
</evidence>
<dbReference type="Pfam" id="PF14700">
    <property type="entry name" value="RPOL_N"/>
    <property type="match status" value="1"/>
</dbReference>
<keyword evidence="4 11" id="KW-0240">DNA-directed RNA polymerase</keyword>
<dbReference type="PANTHER" id="PTHR10102:SF0">
    <property type="entry name" value="DNA-DIRECTED RNA POLYMERASE, MITOCHONDRIAL"/>
    <property type="match status" value="1"/>
</dbReference>
<evidence type="ECO:0000256" key="7">
    <source>
        <dbReference type="ARBA" id="ARBA00022946"/>
    </source>
</evidence>
<evidence type="ECO:0000256" key="3">
    <source>
        <dbReference type="ARBA" id="ARBA00009493"/>
    </source>
</evidence>
<dbReference type="PANTHER" id="PTHR10102">
    <property type="entry name" value="DNA-DIRECTED RNA POLYMERASE, MITOCHONDRIAL"/>
    <property type="match status" value="1"/>
</dbReference>
<proteinExistence type="inferred from homology"/>
<evidence type="ECO:0000256" key="11">
    <source>
        <dbReference type="RuleBase" id="RU003805"/>
    </source>
</evidence>
<dbReference type="GO" id="GO:0006390">
    <property type="term" value="P:mitochondrial transcription"/>
    <property type="evidence" value="ECO:0007669"/>
    <property type="project" value="TreeGrafter"/>
</dbReference>